<protein>
    <recommendedName>
        <fullName evidence="9">Defensin-like protein</fullName>
    </recommendedName>
</protein>
<accession>G7INH2</accession>
<dbReference type="EMBL" id="CM001218">
    <property type="protein sequence ID" value="AES65264.1"/>
    <property type="molecule type" value="Genomic_DNA"/>
</dbReference>
<keyword evidence="3 9" id="KW-0964">Secreted</keyword>
<keyword evidence="12" id="KW-1185">Reference proteome</keyword>
<dbReference type="PaxDb" id="3880-AES65264"/>
<evidence type="ECO:0000256" key="3">
    <source>
        <dbReference type="ARBA" id="ARBA00022525"/>
    </source>
</evidence>
<gene>
    <name evidence="10" type="ordered locus">MTR_2g037380</name>
</gene>
<feature type="chain" id="PRO_5014572344" description="Defensin-like protein" evidence="9">
    <location>
        <begin position="25"/>
        <end position="129"/>
    </location>
</feature>
<proteinExistence type="inferred from homology"/>
<sequence>MSKSFGFFAILALVVAVQLIHVEGVCTNVVANCADKEVHCKRVCQDFGRGAKLLEYNCDFYNLCTCTFEHPAPGVPPYDKCDKGMGLCSDECDNDCCNDRCRIKYPKSGIGYCIKNYGLNYCLCTYKRR</sequence>
<evidence type="ECO:0000256" key="2">
    <source>
        <dbReference type="ARBA" id="ARBA00006722"/>
    </source>
</evidence>
<name>G7INH2_MEDTR</name>
<evidence type="ECO:0000256" key="1">
    <source>
        <dbReference type="ARBA" id="ARBA00004613"/>
    </source>
</evidence>
<dbReference type="InterPro" id="IPR039641">
    <property type="entry name" value="LCR"/>
</dbReference>
<organism evidence="10 12">
    <name type="scientific">Medicago truncatula</name>
    <name type="common">Barrel medic</name>
    <name type="synonym">Medicago tribuloides</name>
    <dbReference type="NCBI Taxonomy" id="3880"/>
    <lineage>
        <taxon>Eukaryota</taxon>
        <taxon>Viridiplantae</taxon>
        <taxon>Streptophyta</taxon>
        <taxon>Embryophyta</taxon>
        <taxon>Tracheophyta</taxon>
        <taxon>Spermatophyta</taxon>
        <taxon>Magnoliopsida</taxon>
        <taxon>eudicotyledons</taxon>
        <taxon>Gunneridae</taxon>
        <taxon>Pentapetalae</taxon>
        <taxon>rosids</taxon>
        <taxon>fabids</taxon>
        <taxon>Fabales</taxon>
        <taxon>Fabaceae</taxon>
        <taxon>Papilionoideae</taxon>
        <taxon>50 kb inversion clade</taxon>
        <taxon>NPAAA clade</taxon>
        <taxon>Hologalegina</taxon>
        <taxon>IRL clade</taxon>
        <taxon>Trifolieae</taxon>
        <taxon>Medicago</taxon>
    </lineage>
</organism>
<keyword evidence="6 9" id="KW-0732">Signal</keyword>
<feature type="signal peptide" evidence="9">
    <location>
        <begin position="1"/>
        <end position="24"/>
    </location>
</feature>
<comment type="similarity">
    <text evidence="2 9">Belongs to the DEFL family.</text>
</comment>
<evidence type="ECO:0000256" key="6">
    <source>
        <dbReference type="ARBA" id="ARBA00022729"/>
    </source>
</evidence>
<evidence type="ECO:0000313" key="12">
    <source>
        <dbReference type="Proteomes" id="UP000002051"/>
    </source>
</evidence>
<dbReference type="GO" id="GO:0050832">
    <property type="term" value="P:defense response to fungus"/>
    <property type="evidence" value="ECO:0007669"/>
    <property type="project" value="UniProtKB-UniRule"/>
</dbReference>
<evidence type="ECO:0000256" key="9">
    <source>
        <dbReference type="RuleBase" id="RU367109"/>
    </source>
</evidence>
<keyword evidence="7 9" id="KW-0611">Plant defense</keyword>
<dbReference type="GO" id="GO:0005576">
    <property type="term" value="C:extracellular region"/>
    <property type="evidence" value="ECO:0007669"/>
    <property type="project" value="UniProtKB-SubCell"/>
</dbReference>
<reference evidence="11" key="3">
    <citation type="submission" date="2015-04" db="UniProtKB">
        <authorList>
            <consortium name="EnsemblPlants"/>
        </authorList>
    </citation>
    <scope>IDENTIFICATION</scope>
    <source>
        <strain evidence="11">cv. Jemalong A17</strain>
    </source>
</reference>
<keyword evidence="8" id="KW-1015">Disulfide bond</keyword>
<dbReference type="EnsemblPlants" id="AES65264">
    <property type="protein sequence ID" value="AES65264"/>
    <property type="gene ID" value="MTR_2g037380"/>
</dbReference>
<evidence type="ECO:0000256" key="4">
    <source>
        <dbReference type="ARBA" id="ARBA00022529"/>
    </source>
</evidence>
<dbReference type="HOGENOM" id="CLU_158287_0_0_1"/>
<evidence type="ECO:0000313" key="11">
    <source>
        <dbReference type="EnsemblPlants" id="AES65264"/>
    </source>
</evidence>
<evidence type="ECO:0000256" key="7">
    <source>
        <dbReference type="ARBA" id="ARBA00022821"/>
    </source>
</evidence>
<dbReference type="PANTHER" id="PTHR36788:SF2">
    <property type="entry name" value="DEFENSIN-LIKE PROTEIN 183"/>
    <property type="match status" value="1"/>
</dbReference>
<keyword evidence="4 9" id="KW-0929">Antimicrobial</keyword>
<evidence type="ECO:0000256" key="5">
    <source>
        <dbReference type="ARBA" id="ARBA00022577"/>
    </source>
</evidence>
<comment type="subcellular location">
    <subcellularLocation>
        <location evidence="1 9">Secreted</location>
    </subcellularLocation>
</comment>
<evidence type="ECO:0000256" key="8">
    <source>
        <dbReference type="ARBA" id="ARBA00023157"/>
    </source>
</evidence>
<dbReference type="PANTHER" id="PTHR36788">
    <property type="entry name" value="DEFENSIN-LIKE PROTEIN 183"/>
    <property type="match status" value="1"/>
</dbReference>
<reference evidence="10 12" key="2">
    <citation type="journal article" date="2014" name="BMC Genomics">
        <title>An improved genome release (version Mt4.0) for the model legume Medicago truncatula.</title>
        <authorList>
            <person name="Tang H."/>
            <person name="Krishnakumar V."/>
            <person name="Bidwell S."/>
            <person name="Rosen B."/>
            <person name="Chan A."/>
            <person name="Zhou S."/>
            <person name="Gentzbittel L."/>
            <person name="Childs K.L."/>
            <person name="Yandell M."/>
            <person name="Gundlach H."/>
            <person name="Mayer K.F."/>
            <person name="Schwartz D.C."/>
            <person name="Town C.D."/>
        </authorList>
    </citation>
    <scope>GENOME REANNOTATION</scope>
    <source>
        <strain evidence="11 12">cv. Jemalong A17</strain>
    </source>
</reference>
<dbReference type="GO" id="GO:0031640">
    <property type="term" value="P:killing of cells of another organism"/>
    <property type="evidence" value="ECO:0007669"/>
    <property type="project" value="UniProtKB-UniRule"/>
</dbReference>
<dbReference type="OrthoDB" id="993238at2759"/>
<reference evidence="10 12" key="1">
    <citation type="journal article" date="2011" name="Nature">
        <title>The Medicago genome provides insight into the evolution of rhizobial symbioses.</title>
        <authorList>
            <person name="Young N.D."/>
            <person name="Debelle F."/>
            <person name="Oldroyd G.E."/>
            <person name="Geurts R."/>
            <person name="Cannon S.B."/>
            <person name="Udvardi M.K."/>
            <person name="Benedito V.A."/>
            <person name="Mayer K.F."/>
            <person name="Gouzy J."/>
            <person name="Schoof H."/>
            <person name="Van de Peer Y."/>
            <person name="Proost S."/>
            <person name="Cook D.R."/>
            <person name="Meyers B.C."/>
            <person name="Spannagl M."/>
            <person name="Cheung F."/>
            <person name="De Mita S."/>
            <person name="Krishnakumar V."/>
            <person name="Gundlach H."/>
            <person name="Zhou S."/>
            <person name="Mudge J."/>
            <person name="Bharti A.K."/>
            <person name="Murray J.D."/>
            <person name="Naoumkina M.A."/>
            <person name="Rosen B."/>
            <person name="Silverstein K.A."/>
            <person name="Tang H."/>
            <person name="Rombauts S."/>
            <person name="Zhao P.X."/>
            <person name="Zhou P."/>
            <person name="Barbe V."/>
            <person name="Bardou P."/>
            <person name="Bechner M."/>
            <person name="Bellec A."/>
            <person name="Berger A."/>
            <person name="Berges H."/>
            <person name="Bidwell S."/>
            <person name="Bisseling T."/>
            <person name="Choisne N."/>
            <person name="Couloux A."/>
            <person name="Denny R."/>
            <person name="Deshpande S."/>
            <person name="Dai X."/>
            <person name="Doyle J.J."/>
            <person name="Dudez A.M."/>
            <person name="Farmer A.D."/>
            <person name="Fouteau S."/>
            <person name="Franken C."/>
            <person name="Gibelin C."/>
            <person name="Gish J."/>
            <person name="Goldstein S."/>
            <person name="Gonzalez A.J."/>
            <person name="Green P.J."/>
            <person name="Hallab A."/>
            <person name="Hartog M."/>
            <person name="Hua A."/>
            <person name="Humphray S.J."/>
            <person name="Jeong D.H."/>
            <person name="Jing Y."/>
            <person name="Jocker A."/>
            <person name="Kenton S.M."/>
            <person name="Kim D.J."/>
            <person name="Klee K."/>
            <person name="Lai H."/>
            <person name="Lang C."/>
            <person name="Lin S."/>
            <person name="Macmil S.L."/>
            <person name="Magdelenat G."/>
            <person name="Matthews L."/>
            <person name="McCorrison J."/>
            <person name="Monaghan E.L."/>
            <person name="Mun J.H."/>
            <person name="Najar F.Z."/>
            <person name="Nicholson C."/>
            <person name="Noirot C."/>
            <person name="O'Bleness M."/>
            <person name="Paule C.R."/>
            <person name="Poulain J."/>
            <person name="Prion F."/>
            <person name="Qin B."/>
            <person name="Qu C."/>
            <person name="Retzel E.F."/>
            <person name="Riddle C."/>
            <person name="Sallet E."/>
            <person name="Samain S."/>
            <person name="Samson N."/>
            <person name="Sanders I."/>
            <person name="Saurat O."/>
            <person name="Scarpelli C."/>
            <person name="Schiex T."/>
            <person name="Segurens B."/>
            <person name="Severin A.J."/>
            <person name="Sherrier D.J."/>
            <person name="Shi R."/>
            <person name="Sims S."/>
            <person name="Singer S.R."/>
            <person name="Sinharoy S."/>
            <person name="Sterck L."/>
            <person name="Viollet A."/>
            <person name="Wang B.B."/>
            <person name="Wang K."/>
            <person name="Wang M."/>
            <person name="Wang X."/>
            <person name="Warfsmann J."/>
            <person name="Weissenbach J."/>
            <person name="White D.D."/>
            <person name="White J.D."/>
            <person name="Wiley G.B."/>
            <person name="Wincker P."/>
            <person name="Xing Y."/>
            <person name="Yang L."/>
            <person name="Yao Z."/>
            <person name="Ying F."/>
            <person name="Zhai J."/>
            <person name="Zhou L."/>
            <person name="Zuber A."/>
            <person name="Denarie J."/>
            <person name="Dixon R.A."/>
            <person name="May G.D."/>
            <person name="Schwartz D.C."/>
            <person name="Rogers J."/>
            <person name="Quetier F."/>
            <person name="Town C.D."/>
            <person name="Roe B.A."/>
        </authorList>
    </citation>
    <scope>NUCLEOTIDE SEQUENCE [LARGE SCALE GENOMIC DNA]</scope>
    <source>
        <strain evidence="10">A17</strain>
        <strain evidence="11 12">cv. Jemalong A17</strain>
    </source>
</reference>
<keyword evidence="5 9" id="KW-0295">Fungicide</keyword>
<dbReference type="AlphaFoldDB" id="G7INH2"/>
<dbReference type="Proteomes" id="UP000002051">
    <property type="component" value="Chromosome 2"/>
</dbReference>
<evidence type="ECO:0000313" key="10">
    <source>
        <dbReference type="EMBL" id="AES65264.1"/>
    </source>
</evidence>